<reference evidence="1 2" key="1">
    <citation type="submission" date="2015-01" db="EMBL/GenBank/DDBJ databases">
        <title>The Genome Sequence of Rhinocladiella mackenzie CBS 650.93.</title>
        <authorList>
            <consortium name="The Broad Institute Genomics Platform"/>
            <person name="Cuomo C."/>
            <person name="de Hoog S."/>
            <person name="Gorbushina A."/>
            <person name="Stielow B."/>
            <person name="Teixiera M."/>
            <person name="Abouelleil A."/>
            <person name="Chapman S.B."/>
            <person name="Priest M."/>
            <person name="Young S.K."/>
            <person name="Wortman J."/>
            <person name="Nusbaum C."/>
            <person name="Birren B."/>
        </authorList>
    </citation>
    <scope>NUCLEOTIDE SEQUENCE [LARGE SCALE GENOMIC DNA]</scope>
    <source>
        <strain evidence="1 2">CBS 650.93</strain>
    </source>
</reference>
<proteinExistence type="predicted"/>
<dbReference type="RefSeq" id="XP_013274242.1">
    <property type="nucleotide sequence ID" value="XM_013418788.1"/>
</dbReference>
<dbReference type="Proteomes" id="UP000053617">
    <property type="component" value="Unassembled WGS sequence"/>
</dbReference>
<evidence type="ECO:0000313" key="1">
    <source>
        <dbReference type="EMBL" id="KIX07106.1"/>
    </source>
</evidence>
<dbReference type="HOGENOM" id="CLU_2655792_0_0_1"/>
<dbReference type="AlphaFoldDB" id="A0A0D2IVA3"/>
<dbReference type="GeneID" id="25293154"/>
<gene>
    <name evidence="1" type="ORF">Z518_05083</name>
</gene>
<accession>A0A0D2IVA3</accession>
<keyword evidence="2" id="KW-1185">Reference proteome</keyword>
<sequence>MAIQITGINYYGRLRTPGESTAVFMANLGNTADRVTLLLGYLVSDIARKQVLLPTAPSPAMEAALECPVRAETLAR</sequence>
<name>A0A0D2IVA3_9EURO</name>
<dbReference type="VEuPathDB" id="FungiDB:Z518_05083"/>
<organism evidence="1 2">
    <name type="scientific">Rhinocladiella mackenziei CBS 650.93</name>
    <dbReference type="NCBI Taxonomy" id="1442369"/>
    <lineage>
        <taxon>Eukaryota</taxon>
        <taxon>Fungi</taxon>
        <taxon>Dikarya</taxon>
        <taxon>Ascomycota</taxon>
        <taxon>Pezizomycotina</taxon>
        <taxon>Eurotiomycetes</taxon>
        <taxon>Chaetothyriomycetidae</taxon>
        <taxon>Chaetothyriales</taxon>
        <taxon>Herpotrichiellaceae</taxon>
        <taxon>Rhinocladiella</taxon>
    </lineage>
</organism>
<protein>
    <submittedName>
        <fullName evidence="1">Uncharacterized protein</fullName>
    </submittedName>
</protein>
<dbReference type="EMBL" id="KN847477">
    <property type="protein sequence ID" value="KIX07106.1"/>
    <property type="molecule type" value="Genomic_DNA"/>
</dbReference>
<evidence type="ECO:0000313" key="2">
    <source>
        <dbReference type="Proteomes" id="UP000053617"/>
    </source>
</evidence>